<organism evidence="1 2">
    <name type="scientific">Lindgomyces ingoldianus</name>
    <dbReference type="NCBI Taxonomy" id="673940"/>
    <lineage>
        <taxon>Eukaryota</taxon>
        <taxon>Fungi</taxon>
        <taxon>Dikarya</taxon>
        <taxon>Ascomycota</taxon>
        <taxon>Pezizomycotina</taxon>
        <taxon>Dothideomycetes</taxon>
        <taxon>Pleosporomycetidae</taxon>
        <taxon>Pleosporales</taxon>
        <taxon>Lindgomycetaceae</taxon>
        <taxon>Lindgomyces</taxon>
    </lineage>
</organism>
<gene>
    <name evidence="1" type="ORF">BDR25DRAFT_315400</name>
</gene>
<proteinExistence type="predicted"/>
<comment type="caution">
    <text evidence="1">The sequence shown here is derived from an EMBL/GenBank/DDBJ whole genome shotgun (WGS) entry which is preliminary data.</text>
</comment>
<dbReference type="Proteomes" id="UP000799755">
    <property type="component" value="Unassembled WGS sequence"/>
</dbReference>
<evidence type="ECO:0000313" key="2">
    <source>
        <dbReference type="Proteomes" id="UP000799755"/>
    </source>
</evidence>
<evidence type="ECO:0000313" key="1">
    <source>
        <dbReference type="EMBL" id="KAF2469399.1"/>
    </source>
</evidence>
<name>A0ACB6QQV9_9PLEO</name>
<accession>A0ACB6QQV9</accession>
<dbReference type="EMBL" id="MU003512">
    <property type="protein sequence ID" value="KAF2469399.1"/>
    <property type="molecule type" value="Genomic_DNA"/>
</dbReference>
<reference evidence="1" key="1">
    <citation type="journal article" date="2020" name="Stud. Mycol.">
        <title>101 Dothideomycetes genomes: a test case for predicting lifestyles and emergence of pathogens.</title>
        <authorList>
            <person name="Haridas S."/>
            <person name="Albert R."/>
            <person name="Binder M."/>
            <person name="Bloem J."/>
            <person name="Labutti K."/>
            <person name="Salamov A."/>
            <person name="Andreopoulos B."/>
            <person name="Baker S."/>
            <person name="Barry K."/>
            <person name="Bills G."/>
            <person name="Bluhm B."/>
            <person name="Cannon C."/>
            <person name="Castanera R."/>
            <person name="Culley D."/>
            <person name="Daum C."/>
            <person name="Ezra D."/>
            <person name="Gonzalez J."/>
            <person name="Henrissat B."/>
            <person name="Kuo A."/>
            <person name="Liang C."/>
            <person name="Lipzen A."/>
            <person name="Lutzoni F."/>
            <person name="Magnuson J."/>
            <person name="Mondo S."/>
            <person name="Nolan M."/>
            <person name="Ohm R."/>
            <person name="Pangilinan J."/>
            <person name="Park H.-J."/>
            <person name="Ramirez L."/>
            <person name="Alfaro M."/>
            <person name="Sun H."/>
            <person name="Tritt A."/>
            <person name="Yoshinaga Y."/>
            <person name="Zwiers L.-H."/>
            <person name="Turgeon B."/>
            <person name="Goodwin S."/>
            <person name="Spatafora J."/>
            <person name="Crous P."/>
            <person name="Grigoriev I."/>
        </authorList>
    </citation>
    <scope>NUCLEOTIDE SEQUENCE</scope>
    <source>
        <strain evidence="1">ATCC 200398</strain>
    </source>
</reference>
<keyword evidence="2" id="KW-1185">Reference proteome</keyword>
<protein>
    <submittedName>
        <fullName evidence="1">Uncharacterized protein</fullName>
    </submittedName>
</protein>
<sequence length="358" mass="38959">MPARMCSDALDSCWSVETDTPATQSLLRPSYARGDLNPLPVKRAGNLQTDRFSSVRAGRSSWSNINVGVGINQECCTVRTSCVRGPAGEGAGGATGYMDEGPANQRTGSTKQAPSRPCPIKPRVGSAAASWAAVGEDRPLASPAPSLAGECRVKNASNKSSLCVKLCWANRAETDRTCPCQPGLQQSACKRKAIRTRYCCWPILDSDVLQQARLRARFDDEMLGFRSVVSLVGTGGLHRIQRRWRRRYSNDVACGTRVITKHSKLRRVTQDMPTRFLYRVLELQEGVLTGRTGDKTGADLLTTRIDISPDWEAGGPWRSPETVGTTLWILIARRMASAFPTAGSIACDESGLQADGRR</sequence>